<dbReference type="EMBL" id="RJKE01000001">
    <property type="protein sequence ID" value="ROO85504.1"/>
    <property type="molecule type" value="Genomic_DNA"/>
</dbReference>
<accession>A0A3N1CW64</accession>
<evidence type="ECO:0000313" key="2">
    <source>
        <dbReference type="Proteomes" id="UP000272400"/>
    </source>
</evidence>
<evidence type="ECO:0000313" key="1">
    <source>
        <dbReference type="EMBL" id="ROO85504.1"/>
    </source>
</evidence>
<sequence length="275" mass="29583">MPAEDATFAGAHAVPWPLLDHLAIGVRRWSDAYARFATHLGGRFHHAGEAPEYAPCQLEFGTGMRLEFIAPSEQSGFMDRFLSRRGPAPHHLTFKVPSMDETAKEFARLKFPSFGGHPDLPGRRETFVHPKDAAIGTLVQVIESDDSLLETHALTVAPADFPSPAAESRTVSLVGLTAADLGRAHDLLGRALLGDVTEDGDGWFFVTWGRGRALLVREAAATPCAPELWRDAPATGVGFALFGPEDLTASALTAREGELTRLPADSGTGLPVWLL</sequence>
<dbReference type="GO" id="GO:0051213">
    <property type="term" value="F:dioxygenase activity"/>
    <property type="evidence" value="ECO:0007669"/>
    <property type="project" value="UniProtKB-KW"/>
</dbReference>
<reference evidence="1 2" key="1">
    <citation type="submission" date="2018-11" db="EMBL/GenBank/DDBJ databases">
        <title>Sequencing the genomes of 1000 actinobacteria strains.</title>
        <authorList>
            <person name="Klenk H.-P."/>
        </authorList>
    </citation>
    <scope>NUCLEOTIDE SEQUENCE [LARGE SCALE GENOMIC DNA]</scope>
    <source>
        <strain evidence="1 2">DSM 44254</strain>
    </source>
</reference>
<protein>
    <submittedName>
        <fullName evidence="1">Glyoxalase/bleomycin resistance protein/dioxygenase superfamily protein</fullName>
    </submittedName>
</protein>
<comment type="caution">
    <text evidence="1">The sequence shown here is derived from an EMBL/GenBank/DDBJ whole genome shotgun (WGS) entry which is preliminary data.</text>
</comment>
<dbReference type="Pfam" id="PF13669">
    <property type="entry name" value="Glyoxalase_4"/>
    <property type="match status" value="1"/>
</dbReference>
<organism evidence="1 2">
    <name type="scientific">Actinocorallia herbida</name>
    <dbReference type="NCBI Taxonomy" id="58109"/>
    <lineage>
        <taxon>Bacteria</taxon>
        <taxon>Bacillati</taxon>
        <taxon>Actinomycetota</taxon>
        <taxon>Actinomycetes</taxon>
        <taxon>Streptosporangiales</taxon>
        <taxon>Thermomonosporaceae</taxon>
        <taxon>Actinocorallia</taxon>
    </lineage>
</organism>
<dbReference type="AlphaFoldDB" id="A0A3N1CW64"/>
<dbReference type="RefSeq" id="WP_123665006.1">
    <property type="nucleotide sequence ID" value="NZ_RJKE01000001.1"/>
</dbReference>
<dbReference type="Proteomes" id="UP000272400">
    <property type="component" value="Unassembled WGS sequence"/>
</dbReference>
<dbReference type="SUPFAM" id="SSF54593">
    <property type="entry name" value="Glyoxalase/Bleomycin resistance protein/Dihydroxybiphenyl dioxygenase"/>
    <property type="match status" value="1"/>
</dbReference>
<keyword evidence="1" id="KW-0223">Dioxygenase</keyword>
<dbReference type="InterPro" id="IPR029068">
    <property type="entry name" value="Glyas_Bleomycin-R_OHBP_Dase"/>
</dbReference>
<dbReference type="Gene3D" id="3.10.180.10">
    <property type="entry name" value="2,3-Dihydroxybiphenyl 1,2-Dioxygenase, domain 1"/>
    <property type="match status" value="1"/>
</dbReference>
<proteinExistence type="predicted"/>
<keyword evidence="1" id="KW-0560">Oxidoreductase</keyword>
<name>A0A3N1CW64_9ACTN</name>
<keyword evidence="2" id="KW-1185">Reference proteome</keyword>
<dbReference type="OrthoDB" id="5244171at2"/>
<gene>
    <name evidence="1" type="ORF">EDD29_3049</name>
</gene>